<evidence type="ECO:0000313" key="6">
    <source>
        <dbReference type="WBParaSite" id="jg25115"/>
    </source>
</evidence>
<keyword evidence="2" id="KW-0479">Metal-binding</keyword>
<dbReference type="InterPro" id="IPR027806">
    <property type="entry name" value="HARBI1_dom"/>
</dbReference>
<comment type="cofactor">
    <cofactor evidence="1">
        <name>a divalent metal cation</name>
        <dbReference type="ChEBI" id="CHEBI:60240"/>
    </cofactor>
</comment>
<sequence>MHHSNCFIPFLNYELQRSYFVTREVCQRHSDPILMVWALYGEHTFGRWKRRFHSLHGELRIALKNVPDYIIAAAVLHNIEVDLKQPDFLGPEDDFIDDQPECPEPTDNICISSALPILKNTHVFLYPITFIFIFFVATVSAGWNVSISAMNFYHFRVMNEHRRP</sequence>
<dbReference type="Pfam" id="PF13359">
    <property type="entry name" value="DDE_Tnp_4"/>
    <property type="match status" value="1"/>
</dbReference>
<evidence type="ECO:0000256" key="2">
    <source>
        <dbReference type="ARBA" id="ARBA00022723"/>
    </source>
</evidence>
<dbReference type="WBParaSite" id="jg25115">
    <property type="protein sequence ID" value="jg25115"/>
    <property type="gene ID" value="jg25115"/>
</dbReference>
<keyword evidence="5" id="KW-1185">Reference proteome</keyword>
<keyword evidence="3" id="KW-0472">Membrane</keyword>
<feature type="transmembrane region" description="Helical" evidence="3">
    <location>
        <begin position="124"/>
        <end position="153"/>
    </location>
</feature>
<evidence type="ECO:0000256" key="1">
    <source>
        <dbReference type="ARBA" id="ARBA00001968"/>
    </source>
</evidence>
<dbReference type="GO" id="GO:0046872">
    <property type="term" value="F:metal ion binding"/>
    <property type="evidence" value="ECO:0007669"/>
    <property type="project" value="UniProtKB-KW"/>
</dbReference>
<protein>
    <submittedName>
        <fullName evidence="6">DDE Tnp4 domain-containing protein</fullName>
    </submittedName>
</protein>
<dbReference type="Pfam" id="PF05216">
    <property type="entry name" value="UNC-50"/>
    <property type="match status" value="1"/>
</dbReference>
<feature type="domain" description="DDE Tnp4" evidence="4">
    <location>
        <begin position="42"/>
        <end position="78"/>
    </location>
</feature>
<organism evidence="5 6">
    <name type="scientific">Ditylenchus dipsaci</name>
    <dbReference type="NCBI Taxonomy" id="166011"/>
    <lineage>
        <taxon>Eukaryota</taxon>
        <taxon>Metazoa</taxon>
        <taxon>Ecdysozoa</taxon>
        <taxon>Nematoda</taxon>
        <taxon>Chromadorea</taxon>
        <taxon>Rhabditida</taxon>
        <taxon>Tylenchina</taxon>
        <taxon>Tylenchomorpha</taxon>
        <taxon>Sphaerularioidea</taxon>
        <taxon>Anguinidae</taxon>
        <taxon>Anguininae</taxon>
        <taxon>Ditylenchus</taxon>
    </lineage>
</organism>
<name>A0A915DZJ4_9BILA</name>
<accession>A0A915DZJ4</accession>
<evidence type="ECO:0000256" key="3">
    <source>
        <dbReference type="SAM" id="Phobius"/>
    </source>
</evidence>
<evidence type="ECO:0000313" key="5">
    <source>
        <dbReference type="Proteomes" id="UP000887574"/>
    </source>
</evidence>
<dbReference type="InterPro" id="IPR007881">
    <property type="entry name" value="UNC-50"/>
</dbReference>
<proteinExistence type="predicted"/>
<dbReference type="Proteomes" id="UP000887574">
    <property type="component" value="Unplaced"/>
</dbReference>
<dbReference type="AlphaFoldDB" id="A0A915DZJ4"/>
<evidence type="ECO:0000259" key="4">
    <source>
        <dbReference type="Pfam" id="PF13359"/>
    </source>
</evidence>
<reference evidence="6" key="1">
    <citation type="submission" date="2022-11" db="UniProtKB">
        <authorList>
            <consortium name="WormBaseParasite"/>
        </authorList>
    </citation>
    <scope>IDENTIFICATION</scope>
</reference>
<keyword evidence="3" id="KW-1133">Transmembrane helix</keyword>
<keyword evidence="3" id="KW-0812">Transmembrane</keyword>